<gene>
    <name evidence="1" type="ORF">L1987_18357</name>
</gene>
<dbReference type="Proteomes" id="UP001056120">
    <property type="component" value="Linkage Group LG06"/>
</dbReference>
<comment type="caution">
    <text evidence="1">The sequence shown here is derived from an EMBL/GenBank/DDBJ whole genome shotgun (WGS) entry which is preliminary data.</text>
</comment>
<organism evidence="1 2">
    <name type="scientific">Smallanthus sonchifolius</name>
    <dbReference type="NCBI Taxonomy" id="185202"/>
    <lineage>
        <taxon>Eukaryota</taxon>
        <taxon>Viridiplantae</taxon>
        <taxon>Streptophyta</taxon>
        <taxon>Embryophyta</taxon>
        <taxon>Tracheophyta</taxon>
        <taxon>Spermatophyta</taxon>
        <taxon>Magnoliopsida</taxon>
        <taxon>eudicotyledons</taxon>
        <taxon>Gunneridae</taxon>
        <taxon>Pentapetalae</taxon>
        <taxon>asterids</taxon>
        <taxon>campanulids</taxon>
        <taxon>Asterales</taxon>
        <taxon>Asteraceae</taxon>
        <taxon>Asteroideae</taxon>
        <taxon>Heliantheae alliance</taxon>
        <taxon>Millerieae</taxon>
        <taxon>Smallanthus</taxon>
    </lineage>
</organism>
<sequence>MSIDHVGSGSKWRRTTGQEIYSPLLLAFTHENQEDYKASHSTRSTTMDPNYSLPPNVALITLQELEDGSVFLRLAHLYEAGEDVDFSTLVKVELKKMFAAKTIKMIKETSLSANQDKSTIKKMPWKVEGGYGSEPPTVRGGPVDPSALVVELGPMEIRTFILQV</sequence>
<proteinExistence type="predicted"/>
<name>A0ACB9J108_9ASTR</name>
<evidence type="ECO:0000313" key="2">
    <source>
        <dbReference type="Proteomes" id="UP001056120"/>
    </source>
</evidence>
<keyword evidence="2" id="KW-1185">Reference proteome</keyword>
<evidence type="ECO:0000313" key="1">
    <source>
        <dbReference type="EMBL" id="KAI3813628.1"/>
    </source>
</evidence>
<accession>A0ACB9J108</accession>
<reference evidence="1 2" key="2">
    <citation type="journal article" date="2022" name="Mol. Ecol. Resour.">
        <title>The genomes of chicory, endive, great burdock and yacon provide insights into Asteraceae paleo-polyploidization history and plant inulin production.</title>
        <authorList>
            <person name="Fan W."/>
            <person name="Wang S."/>
            <person name="Wang H."/>
            <person name="Wang A."/>
            <person name="Jiang F."/>
            <person name="Liu H."/>
            <person name="Zhao H."/>
            <person name="Xu D."/>
            <person name="Zhang Y."/>
        </authorList>
    </citation>
    <scope>NUCLEOTIDE SEQUENCE [LARGE SCALE GENOMIC DNA]</scope>
    <source>
        <strain evidence="2">cv. Yunnan</strain>
        <tissue evidence="1">Leaves</tissue>
    </source>
</reference>
<reference evidence="2" key="1">
    <citation type="journal article" date="2022" name="Mol. Ecol. Resour.">
        <title>The genomes of chicory, endive, great burdock and yacon provide insights into Asteraceae palaeo-polyploidization history and plant inulin production.</title>
        <authorList>
            <person name="Fan W."/>
            <person name="Wang S."/>
            <person name="Wang H."/>
            <person name="Wang A."/>
            <person name="Jiang F."/>
            <person name="Liu H."/>
            <person name="Zhao H."/>
            <person name="Xu D."/>
            <person name="Zhang Y."/>
        </authorList>
    </citation>
    <scope>NUCLEOTIDE SEQUENCE [LARGE SCALE GENOMIC DNA]</scope>
    <source>
        <strain evidence="2">cv. Yunnan</strain>
    </source>
</reference>
<protein>
    <submittedName>
        <fullName evidence="1">Uncharacterized protein</fullName>
    </submittedName>
</protein>
<dbReference type="EMBL" id="CM042023">
    <property type="protein sequence ID" value="KAI3813628.1"/>
    <property type="molecule type" value="Genomic_DNA"/>
</dbReference>